<dbReference type="AlphaFoldDB" id="A0A4R3XQH7"/>
<dbReference type="Proteomes" id="UP000295367">
    <property type="component" value="Unassembled WGS sequence"/>
</dbReference>
<keyword evidence="2" id="KW-1185">Reference proteome</keyword>
<proteinExistence type="predicted"/>
<dbReference type="OrthoDB" id="9182359at2"/>
<accession>A0A4R3XQH7</accession>
<name>A0A4R3XQH7_9PROT</name>
<evidence type="ECO:0000313" key="1">
    <source>
        <dbReference type="EMBL" id="TCV79189.1"/>
    </source>
</evidence>
<dbReference type="RefSeq" id="WP_124946890.1">
    <property type="nucleotide sequence ID" value="NZ_BHVT01000047.1"/>
</dbReference>
<organism evidence="1 2">
    <name type="scientific">Sulfurirhabdus autotrophica</name>
    <dbReference type="NCBI Taxonomy" id="1706046"/>
    <lineage>
        <taxon>Bacteria</taxon>
        <taxon>Pseudomonadati</taxon>
        <taxon>Pseudomonadota</taxon>
        <taxon>Betaproteobacteria</taxon>
        <taxon>Nitrosomonadales</taxon>
        <taxon>Sulfuricellaceae</taxon>
        <taxon>Sulfurirhabdus</taxon>
    </lineage>
</organism>
<comment type="caution">
    <text evidence="1">The sequence shown here is derived from an EMBL/GenBank/DDBJ whole genome shotgun (WGS) entry which is preliminary data.</text>
</comment>
<protein>
    <submittedName>
        <fullName evidence="1">Uncharacterized protein</fullName>
    </submittedName>
</protein>
<reference evidence="1 2" key="1">
    <citation type="submission" date="2019-03" db="EMBL/GenBank/DDBJ databases">
        <title>Genomic Encyclopedia of Type Strains, Phase IV (KMG-IV): sequencing the most valuable type-strain genomes for metagenomic binning, comparative biology and taxonomic classification.</title>
        <authorList>
            <person name="Goeker M."/>
        </authorList>
    </citation>
    <scope>NUCLEOTIDE SEQUENCE [LARGE SCALE GENOMIC DNA]</scope>
    <source>
        <strain evidence="1 2">DSM 100309</strain>
    </source>
</reference>
<gene>
    <name evidence="1" type="ORF">EDC63_13411</name>
</gene>
<evidence type="ECO:0000313" key="2">
    <source>
        <dbReference type="Proteomes" id="UP000295367"/>
    </source>
</evidence>
<sequence>MESFRVTDRKRDEGKPMIAAALDHLMHYMLTGCGHSARHAAYLLDKLSADSEMNKETRSMCSHACRHLEDHCSEGVSHG</sequence>
<dbReference type="EMBL" id="SMCO01000034">
    <property type="protein sequence ID" value="TCV79189.1"/>
    <property type="molecule type" value="Genomic_DNA"/>
</dbReference>